<evidence type="ECO:0000313" key="2">
    <source>
        <dbReference type="EMBL" id="ODV63234.1"/>
    </source>
</evidence>
<evidence type="ECO:0000313" key="3">
    <source>
        <dbReference type="Proteomes" id="UP000095038"/>
    </source>
</evidence>
<dbReference type="RefSeq" id="XP_020049541.1">
    <property type="nucleotide sequence ID" value="XM_020192166.1"/>
</dbReference>
<reference evidence="3" key="1">
    <citation type="submission" date="2016-05" db="EMBL/GenBank/DDBJ databases">
        <title>Comparative genomics of biotechnologically important yeasts.</title>
        <authorList>
            <consortium name="DOE Joint Genome Institute"/>
            <person name="Riley R."/>
            <person name="Haridas S."/>
            <person name="Wolfe K.H."/>
            <person name="Lopes M.R."/>
            <person name="Hittinger C.T."/>
            <person name="Goker M."/>
            <person name="Salamov A."/>
            <person name="Wisecaver J."/>
            <person name="Long T.M."/>
            <person name="Aerts A.L."/>
            <person name="Barry K."/>
            <person name="Choi C."/>
            <person name="Clum A."/>
            <person name="Coughlan A.Y."/>
            <person name="Deshpande S."/>
            <person name="Douglass A.P."/>
            <person name="Hanson S.J."/>
            <person name="Klenk H.-P."/>
            <person name="Labutti K."/>
            <person name="Lapidus A."/>
            <person name="Lindquist E."/>
            <person name="Lipzen A."/>
            <person name="Meier-Kolthoff J.P."/>
            <person name="Ohm R.A."/>
            <person name="Otillar R.P."/>
            <person name="Pangilinan J."/>
            <person name="Peng Y."/>
            <person name="Rokas A."/>
            <person name="Rosa C.A."/>
            <person name="Scheuner C."/>
            <person name="Sibirny A.A."/>
            <person name="Slot J.C."/>
            <person name="Stielow J.B."/>
            <person name="Sun H."/>
            <person name="Kurtzman C.P."/>
            <person name="Blackwell M."/>
            <person name="Grigoriev I.V."/>
            <person name="Jeffries T.W."/>
        </authorList>
    </citation>
    <scope>NUCLEOTIDE SEQUENCE [LARGE SCALE GENOMIC DNA]</scope>
    <source>
        <strain evidence="3">DSM 1968</strain>
    </source>
</reference>
<sequence>MSKLSNRLNSSSSNNSNQFSTNLNRSQVENIQNNNQINNDDDSKFKPSAKYFYMMNTPSLIRKNGYF</sequence>
<dbReference type="Proteomes" id="UP000095038">
    <property type="component" value="Unassembled WGS sequence"/>
</dbReference>
<dbReference type="InParanoid" id="A0A1D2VNS0"/>
<protein>
    <submittedName>
        <fullName evidence="2">Uncharacterized protein</fullName>
    </submittedName>
</protein>
<gene>
    <name evidence="2" type="ORF">ASCRUDRAFT_73137</name>
</gene>
<accession>A0A1D2VNS0</accession>
<dbReference type="GeneID" id="30965802"/>
<proteinExistence type="predicted"/>
<dbReference type="AlphaFoldDB" id="A0A1D2VNS0"/>
<evidence type="ECO:0000256" key="1">
    <source>
        <dbReference type="SAM" id="MobiDB-lite"/>
    </source>
</evidence>
<name>A0A1D2VNS0_9ASCO</name>
<feature type="region of interest" description="Disordered" evidence="1">
    <location>
        <begin position="1"/>
        <end position="44"/>
    </location>
</feature>
<organism evidence="2 3">
    <name type="scientific">Ascoidea rubescens DSM 1968</name>
    <dbReference type="NCBI Taxonomy" id="1344418"/>
    <lineage>
        <taxon>Eukaryota</taxon>
        <taxon>Fungi</taxon>
        <taxon>Dikarya</taxon>
        <taxon>Ascomycota</taxon>
        <taxon>Saccharomycotina</taxon>
        <taxon>Saccharomycetes</taxon>
        <taxon>Ascoideaceae</taxon>
        <taxon>Ascoidea</taxon>
    </lineage>
</organism>
<feature type="compositionally biased region" description="Low complexity" evidence="1">
    <location>
        <begin position="1"/>
        <end position="38"/>
    </location>
</feature>
<dbReference type="EMBL" id="KV454475">
    <property type="protein sequence ID" value="ODV63234.1"/>
    <property type="molecule type" value="Genomic_DNA"/>
</dbReference>
<keyword evidence="3" id="KW-1185">Reference proteome</keyword>